<keyword evidence="3" id="KW-1185">Reference proteome</keyword>
<keyword evidence="1" id="KW-0812">Transmembrane</keyword>
<evidence type="ECO:0000313" key="3">
    <source>
        <dbReference type="Proteomes" id="UP001260715"/>
    </source>
</evidence>
<evidence type="ECO:0000313" key="2">
    <source>
        <dbReference type="EMBL" id="MDR6586355.1"/>
    </source>
</evidence>
<reference evidence="2 3" key="1">
    <citation type="submission" date="2023-07" db="EMBL/GenBank/DDBJ databases">
        <title>Sorghum-associated microbial communities from plants grown in Nebraska, USA.</title>
        <authorList>
            <person name="Schachtman D."/>
        </authorList>
    </citation>
    <scope>NUCLEOTIDE SEQUENCE [LARGE SCALE GENOMIC DNA]</scope>
    <source>
        <strain evidence="2 3">596</strain>
    </source>
</reference>
<sequence length="188" mass="20407">MKYTIGLIAFLALSIGLGSLSKNWFLAFGLTIVVASSLLTITMAIRNALLATQAKKQAFADFLPKADNRQSHSFKFTAALMGVDVNSPWKQLQLDVKELQQVAIQDEKNFRQAIDIANHRIDICLAQIRFHEIATLPKILGQGAGLIVLSAVLAIIGSVYLAFPEACFATFSTLARSCGELAAMLHSV</sequence>
<keyword evidence="1" id="KW-1133">Transmembrane helix</keyword>
<name>A0ABU1PK98_9BURK</name>
<protein>
    <recommendedName>
        <fullName evidence="4">SLATT domain-containing protein</fullName>
    </recommendedName>
</protein>
<accession>A0ABU1PK98</accession>
<dbReference type="RefSeq" id="WP_310012121.1">
    <property type="nucleotide sequence ID" value="NZ_JAVDSJ010000006.1"/>
</dbReference>
<keyword evidence="1" id="KW-0472">Membrane</keyword>
<gene>
    <name evidence="2" type="ORF">J2W50_004579</name>
</gene>
<dbReference type="Proteomes" id="UP001260715">
    <property type="component" value="Unassembled WGS sequence"/>
</dbReference>
<comment type="caution">
    <text evidence="2">The sequence shown here is derived from an EMBL/GenBank/DDBJ whole genome shotgun (WGS) entry which is preliminary data.</text>
</comment>
<organism evidence="2 3">
    <name type="scientific">Herbaspirillum frisingense</name>
    <dbReference type="NCBI Taxonomy" id="92645"/>
    <lineage>
        <taxon>Bacteria</taxon>
        <taxon>Pseudomonadati</taxon>
        <taxon>Pseudomonadota</taxon>
        <taxon>Betaproteobacteria</taxon>
        <taxon>Burkholderiales</taxon>
        <taxon>Oxalobacteraceae</taxon>
        <taxon>Herbaspirillum</taxon>
    </lineage>
</organism>
<evidence type="ECO:0008006" key="4">
    <source>
        <dbReference type="Google" id="ProtNLM"/>
    </source>
</evidence>
<evidence type="ECO:0000256" key="1">
    <source>
        <dbReference type="SAM" id="Phobius"/>
    </source>
</evidence>
<dbReference type="EMBL" id="JAVDSJ010000006">
    <property type="protein sequence ID" value="MDR6586355.1"/>
    <property type="molecule type" value="Genomic_DNA"/>
</dbReference>
<proteinExistence type="predicted"/>
<feature type="transmembrane region" description="Helical" evidence="1">
    <location>
        <begin position="28"/>
        <end position="49"/>
    </location>
</feature>
<feature type="transmembrane region" description="Helical" evidence="1">
    <location>
        <begin position="139"/>
        <end position="163"/>
    </location>
</feature>